<name>A0ABW5M4E0_9BACT</name>
<dbReference type="SUPFAM" id="SSF53335">
    <property type="entry name" value="S-adenosyl-L-methionine-dependent methyltransferases"/>
    <property type="match status" value="1"/>
</dbReference>
<sequence length="217" mass="24139">MAQVSAPGGNFDWVAPGYDALSSVVFGQKLRQAQILFIDKIPPGASILIVGGGTGWLLEQVLTRCQPGRMLYLETSAGMVNLASRRMVKKALVGTVEFRVGDETTLRPDEHFDVLITPFLLDLFTEATLQSQLIPKLLNALTKDGLWLVTDFVCTDIWWQKALVRTMIQFFRITAGIETSQLVDWQRLLTEAGLTRTQRQPQVGGMVSAEVWSRVSQ</sequence>
<accession>A0ABW5M4E0</accession>
<dbReference type="InterPro" id="IPR029063">
    <property type="entry name" value="SAM-dependent_MTases_sf"/>
</dbReference>
<dbReference type="EC" id="2.1.1.-" evidence="2"/>
<protein>
    <submittedName>
        <fullName evidence="2">Class I SAM-dependent methyltransferase</fullName>
        <ecNumber evidence="2">2.1.1.-</ecNumber>
    </submittedName>
</protein>
<feature type="domain" description="Methyltransferase" evidence="1">
    <location>
        <begin position="47"/>
        <end position="145"/>
    </location>
</feature>
<reference evidence="3" key="1">
    <citation type="journal article" date="2019" name="Int. J. Syst. Evol. Microbiol.">
        <title>The Global Catalogue of Microorganisms (GCM) 10K type strain sequencing project: providing services to taxonomists for standard genome sequencing and annotation.</title>
        <authorList>
            <consortium name="The Broad Institute Genomics Platform"/>
            <consortium name="The Broad Institute Genome Sequencing Center for Infectious Disease"/>
            <person name="Wu L."/>
            <person name="Ma J."/>
        </authorList>
    </citation>
    <scope>NUCLEOTIDE SEQUENCE [LARGE SCALE GENOMIC DNA]</scope>
    <source>
        <strain evidence="3">KCTC 42805</strain>
    </source>
</reference>
<dbReference type="Gene3D" id="3.40.50.150">
    <property type="entry name" value="Vaccinia Virus protein VP39"/>
    <property type="match status" value="1"/>
</dbReference>
<keyword evidence="2" id="KW-0489">Methyltransferase</keyword>
<gene>
    <name evidence="2" type="ORF">ACFSUS_14620</name>
</gene>
<dbReference type="GO" id="GO:0032259">
    <property type="term" value="P:methylation"/>
    <property type="evidence" value="ECO:0007669"/>
    <property type="project" value="UniProtKB-KW"/>
</dbReference>
<dbReference type="EMBL" id="JBHULN010000008">
    <property type="protein sequence ID" value="MFD2571875.1"/>
    <property type="molecule type" value="Genomic_DNA"/>
</dbReference>
<evidence type="ECO:0000259" key="1">
    <source>
        <dbReference type="Pfam" id="PF13649"/>
    </source>
</evidence>
<dbReference type="InterPro" id="IPR041698">
    <property type="entry name" value="Methyltransf_25"/>
</dbReference>
<dbReference type="Pfam" id="PF13649">
    <property type="entry name" value="Methyltransf_25"/>
    <property type="match status" value="1"/>
</dbReference>
<evidence type="ECO:0000313" key="2">
    <source>
        <dbReference type="EMBL" id="MFD2571875.1"/>
    </source>
</evidence>
<dbReference type="GO" id="GO:0008168">
    <property type="term" value="F:methyltransferase activity"/>
    <property type="evidence" value="ECO:0007669"/>
    <property type="project" value="UniProtKB-KW"/>
</dbReference>
<organism evidence="2 3">
    <name type="scientific">Spirosoma soli</name>
    <dbReference type="NCBI Taxonomy" id="1770529"/>
    <lineage>
        <taxon>Bacteria</taxon>
        <taxon>Pseudomonadati</taxon>
        <taxon>Bacteroidota</taxon>
        <taxon>Cytophagia</taxon>
        <taxon>Cytophagales</taxon>
        <taxon>Cytophagaceae</taxon>
        <taxon>Spirosoma</taxon>
    </lineage>
</organism>
<dbReference type="RefSeq" id="WP_381523788.1">
    <property type="nucleotide sequence ID" value="NZ_JBHULN010000008.1"/>
</dbReference>
<evidence type="ECO:0000313" key="3">
    <source>
        <dbReference type="Proteomes" id="UP001597469"/>
    </source>
</evidence>
<proteinExistence type="predicted"/>
<keyword evidence="3" id="KW-1185">Reference proteome</keyword>
<comment type="caution">
    <text evidence="2">The sequence shown here is derived from an EMBL/GenBank/DDBJ whole genome shotgun (WGS) entry which is preliminary data.</text>
</comment>
<dbReference type="CDD" id="cd02440">
    <property type="entry name" value="AdoMet_MTases"/>
    <property type="match status" value="1"/>
</dbReference>
<dbReference type="Proteomes" id="UP001597469">
    <property type="component" value="Unassembled WGS sequence"/>
</dbReference>
<keyword evidence="2" id="KW-0808">Transferase</keyword>